<dbReference type="PANTHER" id="PTHR43918:SF4">
    <property type="entry name" value="CARBOXYLIC ESTER HYDROLASE"/>
    <property type="match status" value="1"/>
</dbReference>
<evidence type="ECO:0000313" key="8">
    <source>
        <dbReference type="Proteomes" id="UP000285301"/>
    </source>
</evidence>
<feature type="domain" description="Carboxylesterase type B" evidence="6">
    <location>
        <begin position="22"/>
        <end position="174"/>
    </location>
</feature>
<comment type="caution">
    <text evidence="7">The sequence shown here is derived from an EMBL/GenBank/DDBJ whole genome shotgun (WGS) entry which is preliminary data.</text>
</comment>
<accession>A0A443QVJ6</accession>
<evidence type="ECO:0000256" key="4">
    <source>
        <dbReference type="ARBA" id="ARBA00023180"/>
    </source>
</evidence>
<dbReference type="OrthoDB" id="19653at2759"/>
<protein>
    <submittedName>
        <fullName evidence="7">Fatty acyl-CoA hydrolase: medium chain-like protein</fullName>
    </submittedName>
</protein>
<dbReference type="SUPFAM" id="SSF53474">
    <property type="entry name" value="alpha/beta-Hydrolases"/>
    <property type="match status" value="1"/>
</dbReference>
<sequence length="477" mass="54245">MKFFPTIAGLLLINVYLCKSSDVVVETKSCKIQGKVYDIKGKKVAKFLGVRYAKANRFERPQPPDACKETLVADKQPPLCPQVDPTHMKKPDKVKDKMGSFNMAEELKKIKTCGSVLSIMKQYFEAPKESEDCLFMNIFAPADIKPDAKLTIVIFFHGGFFQGGGISVPAYDGSAVKCPLPAKQGKEEVAKPSKETIDCLLKKSYDEIQKAQAEVLSSQQSLPFLPTEGTEFFKGENPFDIFAKELPTKRIMFLSDSNEGGLFVTSALYDVYPPLNGEPKQVTLDQLSEKMKGNEKLSQAQMMLPMFFRGCNKDNPAEVRQRIFDLARDSVFVCLDQMFIQKFVKHKKHAAYYMRIDARLSNSPFAKYLQGTQHGDELQCIFGLPETPECEKQYTPEEKEFCHDLRNRVFSFAKHGNPNKEGAKPKWLPNHGTNKHYFHMVLDKKERKDHKGFPKNTCQLIVQYYGMMRSFCKGSKY</sequence>
<name>A0A443QVJ6_9ACAR</name>
<gene>
    <name evidence="7" type="ORF">B4U79_16166</name>
</gene>
<dbReference type="InterPro" id="IPR002018">
    <property type="entry name" value="CarbesteraseB"/>
</dbReference>
<dbReference type="InterPro" id="IPR050654">
    <property type="entry name" value="AChE-related_enzymes"/>
</dbReference>
<organism evidence="7 8">
    <name type="scientific">Dinothrombium tinctorium</name>
    <dbReference type="NCBI Taxonomy" id="1965070"/>
    <lineage>
        <taxon>Eukaryota</taxon>
        <taxon>Metazoa</taxon>
        <taxon>Ecdysozoa</taxon>
        <taxon>Arthropoda</taxon>
        <taxon>Chelicerata</taxon>
        <taxon>Arachnida</taxon>
        <taxon>Acari</taxon>
        <taxon>Acariformes</taxon>
        <taxon>Trombidiformes</taxon>
        <taxon>Prostigmata</taxon>
        <taxon>Anystina</taxon>
        <taxon>Parasitengona</taxon>
        <taxon>Trombidioidea</taxon>
        <taxon>Trombidiidae</taxon>
        <taxon>Dinothrombium</taxon>
    </lineage>
</organism>
<reference evidence="7 8" key="1">
    <citation type="journal article" date="2018" name="Gigascience">
        <title>Genomes of trombidid mites reveal novel predicted allergens and laterally-transferred genes associated with secondary metabolism.</title>
        <authorList>
            <person name="Dong X."/>
            <person name="Chaisiri K."/>
            <person name="Xia D."/>
            <person name="Armstrong S.D."/>
            <person name="Fang Y."/>
            <person name="Donnelly M.J."/>
            <person name="Kadowaki T."/>
            <person name="McGarry J.W."/>
            <person name="Darby A.C."/>
            <person name="Makepeace B.L."/>
        </authorList>
    </citation>
    <scope>NUCLEOTIDE SEQUENCE [LARGE SCALE GENOMIC DNA]</scope>
    <source>
        <strain evidence="7">UoL-WK</strain>
    </source>
</reference>
<evidence type="ECO:0000256" key="2">
    <source>
        <dbReference type="ARBA" id="ARBA00022487"/>
    </source>
</evidence>
<dbReference type="PANTHER" id="PTHR43918">
    <property type="entry name" value="ACETYLCHOLINESTERASE"/>
    <property type="match status" value="1"/>
</dbReference>
<dbReference type="Gene3D" id="3.40.50.1820">
    <property type="entry name" value="alpha/beta hydrolase"/>
    <property type="match status" value="2"/>
</dbReference>
<dbReference type="GO" id="GO:0005615">
    <property type="term" value="C:extracellular space"/>
    <property type="evidence" value="ECO:0007669"/>
    <property type="project" value="TreeGrafter"/>
</dbReference>
<keyword evidence="4" id="KW-0325">Glycoprotein</keyword>
<feature type="signal peptide" evidence="5">
    <location>
        <begin position="1"/>
        <end position="20"/>
    </location>
</feature>
<evidence type="ECO:0000256" key="1">
    <source>
        <dbReference type="ARBA" id="ARBA00005964"/>
    </source>
</evidence>
<dbReference type="GO" id="GO:0003990">
    <property type="term" value="F:acetylcholinesterase activity"/>
    <property type="evidence" value="ECO:0007669"/>
    <property type="project" value="TreeGrafter"/>
</dbReference>
<comment type="similarity">
    <text evidence="1">Belongs to the type-B carboxylesterase/lipase family.</text>
</comment>
<evidence type="ECO:0000256" key="3">
    <source>
        <dbReference type="ARBA" id="ARBA00022801"/>
    </source>
</evidence>
<proteinExistence type="inferred from homology"/>
<keyword evidence="2" id="KW-0719">Serine esterase</keyword>
<dbReference type="AlphaFoldDB" id="A0A443QVJ6"/>
<dbReference type="Proteomes" id="UP000285301">
    <property type="component" value="Unassembled WGS sequence"/>
</dbReference>
<keyword evidence="8" id="KW-1185">Reference proteome</keyword>
<feature type="domain" description="Carboxylesterase type B" evidence="6">
    <location>
        <begin position="191"/>
        <end position="451"/>
    </location>
</feature>
<dbReference type="GO" id="GO:0019695">
    <property type="term" value="P:choline metabolic process"/>
    <property type="evidence" value="ECO:0007669"/>
    <property type="project" value="TreeGrafter"/>
</dbReference>
<dbReference type="Pfam" id="PF00135">
    <property type="entry name" value="COesterase"/>
    <property type="match status" value="2"/>
</dbReference>
<keyword evidence="5" id="KW-0732">Signal</keyword>
<dbReference type="STRING" id="1965070.A0A443QVJ6"/>
<dbReference type="GO" id="GO:0005886">
    <property type="term" value="C:plasma membrane"/>
    <property type="evidence" value="ECO:0007669"/>
    <property type="project" value="TreeGrafter"/>
</dbReference>
<keyword evidence="3 7" id="KW-0378">Hydrolase</keyword>
<dbReference type="EMBL" id="NCKU01003724">
    <property type="protein sequence ID" value="RWS07026.1"/>
    <property type="molecule type" value="Genomic_DNA"/>
</dbReference>
<evidence type="ECO:0000259" key="6">
    <source>
        <dbReference type="Pfam" id="PF00135"/>
    </source>
</evidence>
<feature type="chain" id="PRO_5019323453" evidence="5">
    <location>
        <begin position="21"/>
        <end position="477"/>
    </location>
</feature>
<dbReference type="InterPro" id="IPR029058">
    <property type="entry name" value="AB_hydrolase_fold"/>
</dbReference>
<evidence type="ECO:0000313" key="7">
    <source>
        <dbReference type="EMBL" id="RWS07026.1"/>
    </source>
</evidence>
<dbReference type="GO" id="GO:0006581">
    <property type="term" value="P:acetylcholine catabolic process"/>
    <property type="evidence" value="ECO:0007669"/>
    <property type="project" value="TreeGrafter"/>
</dbReference>
<evidence type="ECO:0000256" key="5">
    <source>
        <dbReference type="SAM" id="SignalP"/>
    </source>
</evidence>